<protein>
    <submittedName>
        <fullName evidence="2">Uncharacterized protein</fullName>
    </submittedName>
</protein>
<evidence type="ECO:0000313" key="2">
    <source>
        <dbReference type="EMBL" id="GGZ19533.1"/>
    </source>
</evidence>
<feature type="compositionally biased region" description="Basic and acidic residues" evidence="1">
    <location>
        <begin position="81"/>
        <end position="91"/>
    </location>
</feature>
<dbReference type="AlphaFoldDB" id="A0A918PQD1"/>
<gene>
    <name evidence="2" type="ORF">GCM10010387_10450</name>
</gene>
<name>A0A918PQD1_9ACTN</name>
<organism evidence="2 3">
    <name type="scientific">Streptomyces inusitatus</name>
    <dbReference type="NCBI Taxonomy" id="68221"/>
    <lineage>
        <taxon>Bacteria</taxon>
        <taxon>Bacillati</taxon>
        <taxon>Actinomycetota</taxon>
        <taxon>Actinomycetes</taxon>
        <taxon>Kitasatosporales</taxon>
        <taxon>Streptomycetaceae</taxon>
        <taxon>Streptomyces</taxon>
    </lineage>
</organism>
<evidence type="ECO:0000313" key="3">
    <source>
        <dbReference type="Proteomes" id="UP000630936"/>
    </source>
</evidence>
<sequence>MTPRAGADWTADPRPERGQAASRPAARCLETSALARPGRTGGAAGVAGGVETARAAAQEASRSRIEGMGGVAGRADAVRTGGRDGSADRRGPWAVRGWDSRSDADMVASRITGPGLVR</sequence>
<feature type="region of interest" description="Disordered" evidence="1">
    <location>
        <begin position="60"/>
        <end position="97"/>
    </location>
</feature>
<dbReference type="Proteomes" id="UP000630936">
    <property type="component" value="Unassembled WGS sequence"/>
</dbReference>
<comment type="caution">
    <text evidence="2">The sequence shown here is derived from an EMBL/GenBank/DDBJ whole genome shotgun (WGS) entry which is preliminary data.</text>
</comment>
<accession>A0A918PQD1</accession>
<keyword evidence="3" id="KW-1185">Reference proteome</keyword>
<reference evidence="2" key="1">
    <citation type="journal article" date="2014" name="Int. J. Syst. Evol. Microbiol.">
        <title>Complete genome sequence of Corynebacterium casei LMG S-19264T (=DSM 44701T), isolated from a smear-ripened cheese.</title>
        <authorList>
            <consortium name="US DOE Joint Genome Institute (JGI-PGF)"/>
            <person name="Walter F."/>
            <person name="Albersmeier A."/>
            <person name="Kalinowski J."/>
            <person name="Ruckert C."/>
        </authorList>
    </citation>
    <scope>NUCLEOTIDE SEQUENCE</scope>
    <source>
        <strain evidence="2">JCM 4988</strain>
    </source>
</reference>
<evidence type="ECO:0000256" key="1">
    <source>
        <dbReference type="SAM" id="MobiDB-lite"/>
    </source>
</evidence>
<dbReference type="EMBL" id="BMWG01000002">
    <property type="protein sequence ID" value="GGZ19533.1"/>
    <property type="molecule type" value="Genomic_DNA"/>
</dbReference>
<feature type="region of interest" description="Disordered" evidence="1">
    <location>
        <begin position="1"/>
        <end position="25"/>
    </location>
</feature>
<reference evidence="2" key="2">
    <citation type="submission" date="2020-09" db="EMBL/GenBank/DDBJ databases">
        <authorList>
            <person name="Sun Q."/>
            <person name="Ohkuma M."/>
        </authorList>
    </citation>
    <scope>NUCLEOTIDE SEQUENCE</scope>
    <source>
        <strain evidence="2">JCM 4988</strain>
    </source>
</reference>
<proteinExistence type="predicted"/>